<evidence type="ECO:0000256" key="4">
    <source>
        <dbReference type="ARBA" id="ARBA00022833"/>
    </source>
</evidence>
<dbReference type="InterPro" id="IPR003785">
    <property type="entry name" value="Creatininase/forma_Hydrolase"/>
</dbReference>
<dbReference type="Pfam" id="PF02633">
    <property type="entry name" value="Creatininase"/>
    <property type="match status" value="1"/>
</dbReference>
<keyword evidence="2" id="KW-0479">Metal-binding</keyword>
<dbReference type="GO" id="GO:0046872">
    <property type="term" value="F:metal ion binding"/>
    <property type="evidence" value="ECO:0007669"/>
    <property type="project" value="UniProtKB-KW"/>
</dbReference>
<dbReference type="Proteomes" id="UP000294830">
    <property type="component" value="Unassembled WGS sequence"/>
</dbReference>
<dbReference type="GO" id="GO:0016811">
    <property type="term" value="F:hydrolase activity, acting on carbon-nitrogen (but not peptide) bonds, in linear amides"/>
    <property type="evidence" value="ECO:0007669"/>
    <property type="project" value="TreeGrafter"/>
</dbReference>
<dbReference type="InterPro" id="IPR024087">
    <property type="entry name" value="Creatininase-like_sf"/>
</dbReference>
<evidence type="ECO:0000256" key="3">
    <source>
        <dbReference type="ARBA" id="ARBA00022801"/>
    </source>
</evidence>
<dbReference type="EMBL" id="SLWB01000001">
    <property type="protein sequence ID" value="TCN73059.1"/>
    <property type="molecule type" value="Genomic_DNA"/>
</dbReference>
<proteinExistence type="inferred from homology"/>
<comment type="similarity">
    <text evidence="5">Belongs to the creatininase superfamily.</text>
</comment>
<dbReference type="AlphaFoldDB" id="A0A4R2EUR0"/>
<reference evidence="6 7" key="1">
    <citation type="submission" date="2019-03" db="EMBL/GenBank/DDBJ databases">
        <title>Genomic Encyclopedia of Archaeal and Bacterial Type Strains, Phase II (KMG-II): from individual species to whole genera.</title>
        <authorList>
            <person name="Goeker M."/>
        </authorList>
    </citation>
    <scope>NUCLEOTIDE SEQUENCE [LARGE SCALE GENOMIC DNA]</scope>
    <source>
        <strain evidence="6 7">RL-C</strain>
    </source>
</reference>
<gene>
    <name evidence="6" type="ORF">CLV25_101277</name>
</gene>
<evidence type="ECO:0000313" key="7">
    <source>
        <dbReference type="Proteomes" id="UP000294830"/>
    </source>
</evidence>
<evidence type="ECO:0000256" key="2">
    <source>
        <dbReference type="ARBA" id="ARBA00022723"/>
    </source>
</evidence>
<keyword evidence="7" id="KW-1185">Reference proteome</keyword>
<organism evidence="6 7">
    <name type="scientific">Acetobacteroides hydrogenigenes</name>
    <dbReference type="NCBI Taxonomy" id="979970"/>
    <lineage>
        <taxon>Bacteria</taxon>
        <taxon>Pseudomonadati</taxon>
        <taxon>Bacteroidota</taxon>
        <taxon>Bacteroidia</taxon>
        <taxon>Bacteroidales</taxon>
        <taxon>Rikenellaceae</taxon>
        <taxon>Acetobacteroides</taxon>
    </lineage>
</organism>
<dbReference type="PANTHER" id="PTHR35005">
    <property type="entry name" value="3-DEHYDRO-SCYLLO-INOSOSE HYDROLASE"/>
    <property type="match status" value="1"/>
</dbReference>
<dbReference type="Gene3D" id="3.40.50.10310">
    <property type="entry name" value="Creatininase"/>
    <property type="match status" value="1"/>
</dbReference>
<evidence type="ECO:0000256" key="5">
    <source>
        <dbReference type="ARBA" id="ARBA00024029"/>
    </source>
</evidence>
<keyword evidence="3 6" id="KW-0378">Hydrolase</keyword>
<dbReference type="PANTHER" id="PTHR35005:SF1">
    <property type="entry name" value="2-AMINO-5-FORMYLAMINO-6-RIBOSYLAMINOPYRIMIDIN-4(3H)-ONE 5'-MONOPHOSPHATE DEFORMYLASE"/>
    <property type="match status" value="1"/>
</dbReference>
<evidence type="ECO:0000256" key="1">
    <source>
        <dbReference type="ARBA" id="ARBA00001947"/>
    </source>
</evidence>
<comment type="caution">
    <text evidence="6">The sequence shown here is derived from an EMBL/GenBank/DDBJ whole genome shotgun (WGS) entry which is preliminary data.</text>
</comment>
<dbReference type="SUPFAM" id="SSF102215">
    <property type="entry name" value="Creatininase"/>
    <property type="match status" value="1"/>
</dbReference>
<sequence length="253" mass="28068">MRKSYRLVQKNFRDLKSEVVDIAILPWGATEPHGYHLPYGTDSYQSEEVAALSAELAAEKGVNPLVLPVLPFGVQNEGQRELTGCINLRPTTLLTILDDIAASLIRQGIQRLIILNSHGGNDFRFAIRELQLKHPNLLMVAVDWWRHPIIRTLVDNPGDHAGALETCVMMHLKPELVSPETGTGRSVGFSIKALNEGWAWTPRNWAAVSEDTGIGDPRGTTPETGKIVVDRVVAEIAELIVKLVKEENIYQKL</sequence>
<name>A0A4R2EUR0_9BACT</name>
<keyword evidence="4" id="KW-0862">Zinc</keyword>
<evidence type="ECO:0000313" key="6">
    <source>
        <dbReference type="EMBL" id="TCN73059.1"/>
    </source>
</evidence>
<dbReference type="RefSeq" id="WP_165876955.1">
    <property type="nucleotide sequence ID" value="NZ_SLWB01000001.1"/>
</dbReference>
<protein>
    <submittedName>
        <fullName evidence="6">Creatinine amidohydrolase</fullName>
    </submittedName>
</protein>
<dbReference type="GO" id="GO:0009231">
    <property type="term" value="P:riboflavin biosynthetic process"/>
    <property type="evidence" value="ECO:0007669"/>
    <property type="project" value="TreeGrafter"/>
</dbReference>
<comment type="cofactor">
    <cofactor evidence="1">
        <name>Zn(2+)</name>
        <dbReference type="ChEBI" id="CHEBI:29105"/>
    </cofactor>
</comment>
<accession>A0A4R2EUR0</accession>